<keyword evidence="3" id="KW-1133">Transmembrane helix</keyword>
<dbReference type="InterPro" id="IPR000719">
    <property type="entry name" value="Prot_kinase_dom"/>
</dbReference>
<sequence>MASQILGDFYQVEQQLAKKAGRKTLLCRDLRSQDLVVVKLVSFSSDFEWDDLKLFEREAETLKSLSHSAIPQYLDYFEVESDRSKSFALVQTYIPAKSLQAYLHTGRTFSEAEVQELAKALLEILIYLHDRHPAVIHRDIKPSNVLLSDRSGNSIGQVYLVDFGSVQTLAAKEDGTITVVGTYGYMPPEQFGGRTVPASDIYSLGATLIGLLTGTHPADLPQKDGCIQFAALVNVSRNFASWLERTIQPSLDKRFTSARKALQVLENPPQLQLQVAGKPLGSKVVLKKDIDSLEIIIPAKGFNLGIVMTIGFAIAWNSFILFWTFGMLLVPLPANLLFLLFALPFWLVGFSMVKEILWSLFGQVHLSLNRQQISLIYNLLGFKYSRLHPARTADITKLEYVKKDFKYNSESVLVAIKPRIIIWVGTYKYELGNSSNSDQSGLDSILTKPELEWLVNELSDWLGIPIIKES</sequence>
<organism evidence="5 6">
    <name type="scientific">Aliterella atlantica CENA595</name>
    <dbReference type="NCBI Taxonomy" id="1618023"/>
    <lineage>
        <taxon>Bacteria</taxon>
        <taxon>Bacillati</taxon>
        <taxon>Cyanobacteriota</taxon>
        <taxon>Cyanophyceae</taxon>
        <taxon>Chroococcidiopsidales</taxon>
        <taxon>Aliterellaceae</taxon>
        <taxon>Aliterella</taxon>
    </lineage>
</organism>
<dbReference type="SMART" id="SM00220">
    <property type="entry name" value="S_TKc"/>
    <property type="match status" value="1"/>
</dbReference>
<dbReference type="InterPro" id="IPR008271">
    <property type="entry name" value="Ser/Thr_kinase_AS"/>
</dbReference>
<dbReference type="EMBL" id="JYON01000035">
    <property type="protein sequence ID" value="KJH69719.1"/>
    <property type="molecule type" value="Genomic_DNA"/>
</dbReference>
<feature type="domain" description="Protein kinase" evidence="4">
    <location>
        <begin position="1"/>
        <end position="271"/>
    </location>
</feature>
<evidence type="ECO:0000256" key="1">
    <source>
        <dbReference type="ARBA" id="ARBA00022741"/>
    </source>
</evidence>
<reference evidence="5 6" key="1">
    <citation type="submission" date="2015-02" db="EMBL/GenBank/DDBJ databases">
        <title>Draft genome of a novel marine cyanobacterium (Chroococcales) isolated from South Atlantic Ocean.</title>
        <authorList>
            <person name="Rigonato J."/>
            <person name="Alvarenga D.O."/>
            <person name="Branco L.H."/>
            <person name="Varani A.M."/>
            <person name="Brandini F.P."/>
            <person name="Fiore M.F."/>
        </authorList>
    </citation>
    <scope>NUCLEOTIDE SEQUENCE [LARGE SCALE GENOMIC DNA]</scope>
    <source>
        <strain evidence="5 6">CENA595</strain>
    </source>
</reference>
<feature type="transmembrane region" description="Helical" evidence="3">
    <location>
        <begin position="302"/>
        <end position="326"/>
    </location>
</feature>
<dbReference type="CDD" id="cd14014">
    <property type="entry name" value="STKc_PknB_like"/>
    <property type="match status" value="1"/>
</dbReference>
<dbReference type="PANTHER" id="PTHR24363">
    <property type="entry name" value="SERINE/THREONINE PROTEIN KINASE"/>
    <property type="match status" value="1"/>
</dbReference>
<dbReference type="PATRIC" id="fig|1618023.3.peg.2947"/>
<dbReference type="GO" id="GO:0005524">
    <property type="term" value="F:ATP binding"/>
    <property type="evidence" value="ECO:0007669"/>
    <property type="project" value="UniProtKB-KW"/>
</dbReference>
<evidence type="ECO:0000259" key="4">
    <source>
        <dbReference type="PROSITE" id="PS50011"/>
    </source>
</evidence>
<keyword evidence="3" id="KW-0812">Transmembrane</keyword>
<evidence type="ECO:0000313" key="6">
    <source>
        <dbReference type="Proteomes" id="UP000032452"/>
    </source>
</evidence>
<gene>
    <name evidence="5" type="ORF">UH38_22170</name>
</gene>
<name>A0A0D8ZMQ7_9CYAN</name>
<evidence type="ECO:0000256" key="2">
    <source>
        <dbReference type="ARBA" id="ARBA00022840"/>
    </source>
</evidence>
<dbReference type="STRING" id="1618023.UH38_22170"/>
<dbReference type="Proteomes" id="UP000032452">
    <property type="component" value="Unassembled WGS sequence"/>
</dbReference>
<comment type="caution">
    <text evidence="5">The sequence shown here is derived from an EMBL/GenBank/DDBJ whole genome shotgun (WGS) entry which is preliminary data.</text>
</comment>
<keyword evidence="1" id="KW-0547">Nucleotide-binding</keyword>
<dbReference type="PANTHER" id="PTHR24363:SF7">
    <property type="entry name" value="SERINE_THREONINE-PROTEIN KINASE-LIKE PROTEIN E"/>
    <property type="match status" value="1"/>
</dbReference>
<keyword evidence="3" id="KW-0472">Membrane</keyword>
<accession>A0A0D8ZMQ7</accession>
<keyword evidence="5" id="KW-0808">Transferase</keyword>
<protein>
    <submittedName>
        <fullName evidence="5">Serine/threonine protein kinase</fullName>
    </submittedName>
</protein>
<keyword evidence="2" id="KW-0067">ATP-binding</keyword>
<keyword evidence="5" id="KW-0418">Kinase</keyword>
<dbReference type="Pfam" id="PF00069">
    <property type="entry name" value="Pkinase"/>
    <property type="match status" value="1"/>
</dbReference>
<evidence type="ECO:0000313" key="5">
    <source>
        <dbReference type="EMBL" id="KJH69719.1"/>
    </source>
</evidence>
<keyword evidence="5" id="KW-0723">Serine/threonine-protein kinase</keyword>
<dbReference type="PROSITE" id="PS50011">
    <property type="entry name" value="PROTEIN_KINASE_DOM"/>
    <property type="match status" value="1"/>
</dbReference>
<dbReference type="Gene3D" id="1.10.510.10">
    <property type="entry name" value="Transferase(Phosphotransferase) domain 1"/>
    <property type="match status" value="1"/>
</dbReference>
<dbReference type="RefSeq" id="WP_045056886.1">
    <property type="nucleotide sequence ID" value="NZ_CAWMDP010000034.1"/>
</dbReference>
<dbReference type="SUPFAM" id="SSF56112">
    <property type="entry name" value="Protein kinase-like (PK-like)"/>
    <property type="match status" value="1"/>
</dbReference>
<dbReference type="AlphaFoldDB" id="A0A0D8ZMQ7"/>
<dbReference type="InterPro" id="IPR011009">
    <property type="entry name" value="Kinase-like_dom_sf"/>
</dbReference>
<evidence type="ECO:0000256" key="3">
    <source>
        <dbReference type="SAM" id="Phobius"/>
    </source>
</evidence>
<keyword evidence="6" id="KW-1185">Reference proteome</keyword>
<dbReference type="PROSITE" id="PS00108">
    <property type="entry name" value="PROTEIN_KINASE_ST"/>
    <property type="match status" value="1"/>
</dbReference>
<dbReference type="GO" id="GO:0004674">
    <property type="term" value="F:protein serine/threonine kinase activity"/>
    <property type="evidence" value="ECO:0007669"/>
    <property type="project" value="UniProtKB-KW"/>
</dbReference>
<dbReference type="OrthoDB" id="5518868at2"/>
<feature type="transmembrane region" description="Helical" evidence="3">
    <location>
        <begin position="332"/>
        <end position="353"/>
    </location>
</feature>
<proteinExistence type="predicted"/>